<evidence type="ECO:0000256" key="2">
    <source>
        <dbReference type="SAM" id="MobiDB-lite"/>
    </source>
</evidence>
<dbReference type="Proteomes" id="UP000482800">
    <property type="component" value="Unassembled WGS sequence"/>
</dbReference>
<dbReference type="InterPro" id="IPR050982">
    <property type="entry name" value="Auxin_biosynth/cation_transpt"/>
</dbReference>
<reference evidence="3 4" key="1">
    <citation type="submission" date="2020-03" db="EMBL/GenBank/DDBJ databases">
        <title>Whole genome shotgun sequence of Phytohabitans houttuyneae NBRC 108639.</title>
        <authorList>
            <person name="Komaki H."/>
            <person name="Tamura T."/>
        </authorList>
    </citation>
    <scope>NUCLEOTIDE SEQUENCE [LARGE SCALE GENOMIC DNA]</scope>
    <source>
        <strain evidence="3 4">NBRC 108639</strain>
    </source>
</reference>
<evidence type="ECO:0000313" key="3">
    <source>
        <dbReference type="EMBL" id="GFJ81540.1"/>
    </source>
</evidence>
<comment type="caution">
    <text evidence="3">The sequence shown here is derived from an EMBL/GenBank/DDBJ whole genome shotgun (WGS) entry which is preliminary data.</text>
</comment>
<accession>A0A6V8KDL7</accession>
<dbReference type="SUPFAM" id="SSF51905">
    <property type="entry name" value="FAD/NAD(P)-binding domain"/>
    <property type="match status" value="2"/>
</dbReference>
<dbReference type="GO" id="GO:0050660">
    <property type="term" value="F:flavin adenine dinucleotide binding"/>
    <property type="evidence" value="ECO:0007669"/>
    <property type="project" value="TreeGrafter"/>
</dbReference>
<keyword evidence="1" id="KW-0560">Oxidoreductase</keyword>
<dbReference type="EMBL" id="BLPF01000002">
    <property type="protein sequence ID" value="GFJ81540.1"/>
    <property type="molecule type" value="Genomic_DNA"/>
</dbReference>
<dbReference type="AlphaFoldDB" id="A0A6V8KDL7"/>
<dbReference type="PRINTS" id="PR00411">
    <property type="entry name" value="PNDRDTASEI"/>
</dbReference>
<dbReference type="SUPFAM" id="SSF54427">
    <property type="entry name" value="NTF2-like"/>
    <property type="match status" value="1"/>
</dbReference>
<organism evidence="3 4">
    <name type="scientific">Phytohabitans houttuyneae</name>
    <dbReference type="NCBI Taxonomy" id="1076126"/>
    <lineage>
        <taxon>Bacteria</taxon>
        <taxon>Bacillati</taxon>
        <taxon>Actinomycetota</taxon>
        <taxon>Actinomycetes</taxon>
        <taxon>Micromonosporales</taxon>
        <taxon>Micromonosporaceae</taxon>
    </lineage>
</organism>
<sequence>MATETHQPIAAEATAEATFAAWLDRLAPALEAGDAAKTVELLANECWWRDLLALTWDLGTYRGRDAVTAMLGEHLAPGSFVNIRMVTEFGPRYQGGDNEIVEGFITFETPLGFGRGAVRLIRENGAWVAWTVMTELDDLRGHERAIGPHRSRGPRHNPAGNSGRNWRDEREEKVRYAGTDPDVVVIGAGQGGLSVAANLGLMGVDTLILEKSERVGDGWRKRYHSLVLHDPVWADALPYMPYPESWPVYCPKDKIADWFESYAAAMELNVWTSAELTASHYDESSQRWTLRVRTPDGERELHPREVILATGAAGEPNVPDVPGRELFTGISYHSSKHSSATSWAGKKAVVVGACNSGHDIAQDLYEAGADVTLVQRSSTHIISQEHGIPAIFGSNFVEGGPPTKYADLLASGTPWPLVLEMAKEGVKDTAKKDAELLAALDAVGFKRNDGPDGTGLMGYALAYGGGYYIDVGCSRLIADGKVKLAQGSGLARFTPDGIALEDGRHLEADLVVLATGYRNMRETARRLFGDEVADRLPLVLGVGEDGELGGLYRRTGHPAFWYMGGPLAWVRIYAKHLALQITAKHAGLRLSRGVTQ</sequence>
<dbReference type="RefSeq" id="WP_173060911.1">
    <property type="nucleotide sequence ID" value="NZ_BAABGO010000023.1"/>
</dbReference>
<dbReference type="Pfam" id="PF13738">
    <property type="entry name" value="Pyr_redox_3"/>
    <property type="match status" value="1"/>
</dbReference>
<evidence type="ECO:0000256" key="1">
    <source>
        <dbReference type="ARBA" id="ARBA00023002"/>
    </source>
</evidence>
<keyword evidence="4" id="KW-1185">Reference proteome</keyword>
<dbReference type="Gene3D" id="3.50.50.60">
    <property type="entry name" value="FAD/NAD(P)-binding domain"/>
    <property type="match status" value="2"/>
</dbReference>
<dbReference type="PANTHER" id="PTHR43539">
    <property type="entry name" value="FLAVIN-BINDING MONOOXYGENASE-LIKE PROTEIN (AFU_ORTHOLOGUE AFUA_4G09220)"/>
    <property type="match status" value="1"/>
</dbReference>
<dbReference type="PANTHER" id="PTHR43539:SF68">
    <property type="entry name" value="FLAVIN-BINDING MONOOXYGENASE-LIKE PROTEIN (AFU_ORTHOLOGUE AFUA_4G09220)"/>
    <property type="match status" value="1"/>
</dbReference>
<reference evidence="3 4" key="2">
    <citation type="submission" date="2020-03" db="EMBL/GenBank/DDBJ databases">
        <authorList>
            <person name="Ichikawa N."/>
            <person name="Kimura A."/>
            <person name="Kitahashi Y."/>
            <person name="Uohara A."/>
        </authorList>
    </citation>
    <scope>NUCLEOTIDE SEQUENCE [LARGE SCALE GENOMIC DNA]</scope>
    <source>
        <strain evidence="3 4">NBRC 108639</strain>
    </source>
</reference>
<dbReference type="GO" id="GO:0004497">
    <property type="term" value="F:monooxygenase activity"/>
    <property type="evidence" value="ECO:0007669"/>
    <property type="project" value="TreeGrafter"/>
</dbReference>
<dbReference type="InterPro" id="IPR036188">
    <property type="entry name" value="FAD/NAD-bd_sf"/>
</dbReference>
<name>A0A6V8KDL7_9ACTN</name>
<gene>
    <name evidence="3" type="ORF">Phou_057200</name>
</gene>
<dbReference type="InterPro" id="IPR032710">
    <property type="entry name" value="NTF2-like_dom_sf"/>
</dbReference>
<dbReference type="Gene3D" id="3.10.450.50">
    <property type="match status" value="1"/>
</dbReference>
<evidence type="ECO:0000313" key="4">
    <source>
        <dbReference type="Proteomes" id="UP000482800"/>
    </source>
</evidence>
<protein>
    <submittedName>
        <fullName evidence="3">FAD-dependent oxidoreductase</fullName>
    </submittedName>
</protein>
<proteinExistence type="predicted"/>
<feature type="region of interest" description="Disordered" evidence="2">
    <location>
        <begin position="144"/>
        <end position="171"/>
    </location>
</feature>